<feature type="transmembrane region" description="Helical" evidence="8">
    <location>
        <begin position="48"/>
        <end position="67"/>
    </location>
</feature>
<name>A0A4V6CVU7_9GAMM</name>
<sequence length="547" mass="59839">MSMNNRPGWVFYLSILLLAVFVGAGILLPEQLANWADTGLEFTTVHFGWLYLFATTGFLVFCIAVAASDYGHIRLGADGEAPEFPYLTWLGMIFSSGMGVGLVFWAVAEPMSHFMAPPFGGAEAESPHAASLAMRYSLFHWGFHQWANFAVVGLAIAYVRFRRQRPGLISETFRASIGHRVDGSIGHGINTLAVISTVFGVATTLGLGVIQINSGLVSVSDIGFGANQQLFILGAIAVVFLLCALAPLESGVRYVSDANMVLAAFLLAFVFFFGPTDFITAAMTNAIGDYFANMMGMSLVMTPYTGDDWVERWTIFYWAWGLSWAPFVGSFIARISRGRTIREFVFGVIGTPVLLSIFWFSTFGGSALYFELFEGAALGEAVTREMSSALFATLDFLPGTSIISALMLVLIVLFVITSANSATFVLGMFTSKGTLTPKRWLRVTWGLVQVLVAGVLLISGGLAALQTISILAAFPFMVLMIFMAVSLLKSLRDEQRQLELHEAITRGRMMQLLEEHDRAKAEQLAEAGLIEPEIEYEEDETMPEDRT</sequence>
<evidence type="ECO:0000256" key="6">
    <source>
        <dbReference type="ARBA" id="ARBA00022989"/>
    </source>
</evidence>
<dbReference type="GO" id="GO:0005886">
    <property type="term" value="C:plasma membrane"/>
    <property type="evidence" value="ECO:0007669"/>
    <property type="project" value="UniProtKB-SubCell"/>
</dbReference>
<feature type="transmembrane region" description="Helical" evidence="8">
    <location>
        <begin position="440"/>
        <end position="462"/>
    </location>
</feature>
<comment type="subcellular location">
    <subcellularLocation>
        <location evidence="1">Cell membrane</location>
        <topology evidence="1">Multi-pass membrane protein</topology>
    </subcellularLocation>
</comment>
<dbReference type="NCBIfam" id="TIGR00842">
    <property type="entry name" value="bcct"/>
    <property type="match status" value="1"/>
</dbReference>
<feature type="transmembrane region" description="Helical" evidence="8">
    <location>
        <begin position="189"/>
        <end position="210"/>
    </location>
</feature>
<evidence type="ECO:0000256" key="7">
    <source>
        <dbReference type="ARBA" id="ARBA00023136"/>
    </source>
</evidence>
<keyword evidence="5 8" id="KW-0812">Transmembrane</keyword>
<dbReference type="OrthoDB" id="9775735at2"/>
<evidence type="ECO:0000313" key="10">
    <source>
        <dbReference type="Proteomes" id="UP000308488"/>
    </source>
</evidence>
<feature type="transmembrane region" description="Helical" evidence="8">
    <location>
        <begin position="143"/>
        <end position="161"/>
    </location>
</feature>
<feature type="transmembrane region" description="Helical" evidence="8">
    <location>
        <begin position="87"/>
        <end position="108"/>
    </location>
</feature>
<dbReference type="Proteomes" id="UP000308488">
    <property type="component" value="Unassembled WGS sequence"/>
</dbReference>
<evidence type="ECO:0000256" key="4">
    <source>
        <dbReference type="ARBA" id="ARBA00022475"/>
    </source>
</evidence>
<dbReference type="PANTHER" id="PTHR30047:SF7">
    <property type="entry name" value="HIGH-AFFINITY CHOLINE TRANSPORT PROTEIN"/>
    <property type="match status" value="1"/>
</dbReference>
<protein>
    <submittedName>
        <fullName evidence="9">BCCT family transporter</fullName>
    </submittedName>
</protein>
<feature type="transmembrane region" description="Helical" evidence="8">
    <location>
        <begin position="402"/>
        <end position="428"/>
    </location>
</feature>
<feature type="transmembrane region" description="Helical" evidence="8">
    <location>
        <begin position="260"/>
        <end position="287"/>
    </location>
</feature>
<evidence type="ECO:0000256" key="8">
    <source>
        <dbReference type="SAM" id="Phobius"/>
    </source>
</evidence>
<evidence type="ECO:0000256" key="5">
    <source>
        <dbReference type="ARBA" id="ARBA00022692"/>
    </source>
</evidence>
<keyword evidence="10" id="KW-1185">Reference proteome</keyword>
<feature type="transmembrane region" description="Helical" evidence="8">
    <location>
        <begin position="345"/>
        <end position="370"/>
    </location>
</feature>
<accession>A0A4V6CVU7</accession>
<dbReference type="GO" id="GO:0022857">
    <property type="term" value="F:transmembrane transporter activity"/>
    <property type="evidence" value="ECO:0007669"/>
    <property type="project" value="InterPro"/>
</dbReference>
<evidence type="ECO:0000256" key="2">
    <source>
        <dbReference type="ARBA" id="ARBA00005658"/>
    </source>
</evidence>
<keyword evidence="4" id="KW-1003">Cell membrane</keyword>
<dbReference type="InterPro" id="IPR000060">
    <property type="entry name" value="BCCT_transptr"/>
</dbReference>
<comment type="caution">
    <text evidence="9">The sequence shown here is derived from an EMBL/GenBank/DDBJ whole genome shotgun (WGS) entry which is preliminary data.</text>
</comment>
<dbReference type="AlphaFoldDB" id="A0A4V6CVU7"/>
<gene>
    <name evidence="9" type="ORF">FDP08_09270</name>
</gene>
<keyword evidence="6 8" id="KW-1133">Transmembrane helix</keyword>
<evidence type="ECO:0000256" key="1">
    <source>
        <dbReference type="ARBA" id="ARBA00004651"/>
    </source>
</evidence>
<dbReference type="Pfam" id="PF02028">
    <property type="entry name" value="BCCT"/>
    <property type="match status" value="1"/>
</dbReference>
<keyword evidence="3" id="KW-0813">Transport</keyword>
<feature type="transmembrane region" description="Helical" evidence="8">
    <location>
        <begin position="315"/>
        <end position="333"/>
    </location>
</feature>
<keyword evidence="7 8" id="KW-0472">Membrane</keyword>
<feature type="transmembrane region" description="Helical" evidence="8">
    <location>
        <begin position="230"/>
        <end position="248"/>
    </location>
</feature>
<dbReference type="EMBL" id="SZYH01000001">
    <property type="protein sequence ID" value="TKV69665.1"/>
    <property type="molecule type" value="Genomic_DNA"/>
</dbReference>
<organism evidence="9 10">
    <name type="scientific">Marinobacter panjinensis</name>
    <dbReference type="NCBI Taxonomy" id="2576384"/>
    <lineage>
        <taxon>Bacteria</taxon>
        <taxon>Pseudomonadati</taxon>
        <taxon>Pseudomonadota</taxon>
        <taxon>Gammaproteobacteria</taxon>
        <taxon>Pseudomonadales</taxon>
        <taxon>Marinobacteraceae</taxon>
        <taxon>Marinobacter</taxon>
    </lineage>
</organism>
<dbReference type="PANTHER" id="PTHR30047">
    <property type="entry name" value="HIGH-AFFINITY CHOLINE TRANSPORT PROTEIN-RELATED"/>
    <property type="match status" value="1"/>
</dbReference>
<reference evidence="9 10" key="1">
    <citation type="submission" date="2019-05" db="EMBL/GenBank/DDBJ databases">
        <title>Marinobacter panjinensis sp. nov., a moderately halophilic bacterium isolated from sea tidal flat environment.</title>
        <authorList>
            <person name="Yang W."/>
            <person name="An M."/>
            <person name="He W."/>
            <person name="Luo X."/>
            <person name="Zhu L."/>
            <person name="Chen G."/>
            <person name="Zhang Y."/>
            <person name="Wang Y."/>
        </authorList>
    </citation>
    <scope>NUCLEOTIDE SEQUENCE [LARGE SCALE GENOMIC DNA]</scope>
    <source>
        <strain evidence="9 10">PJ-16</strain>
    </source>
</reference>
<proteinExistence type="inferred from homology"/>
<evidence type="ECO:0000256" key="3">
    <source>
        <dbReference type="ARBA" id="ARBA00022448"/>
    </source>
</evidence>
<feature type="transmembrane region" description="Helical" evidence="8">
    <location>
        <begin position="468"/>
        <end position="488"/>
    </location>
</feature>
<evidence type="ECO:0000313" key="9">
    <source>
        <dbReference type="EMBL" id="TKV69665.1"/>
    </source>
</evidence>
<comment type="similarity">
    <text evidence="2">Belongs to the BCCT transporter (TC 2.A.15) family.</text>
</comment>
<feature type="transmembrane region" description="Helical" evidence="8">
    <location>
        <begin position="9"/>
        <end position="28"/>
    </location>
</feature>